<dbReference type="SUPFAM" id="SSF51735">
    <property type="entry name" value="NAD(P)-binding Rossmann-fold domains"/>
    <property type="match status" value="1"/>
</dbReference>
<protein>
    <submittedName>
        <fullName evidence="3">SDR family oxidoreductase</fullName>
    </submittedName>
</protein>
<evidence type="ECO:0000313" key="3">
    <source>
        <dbReference type="EMBL" id="GAA3504153.1"/>
    </source>
</evidence>
<dbReference type="PANTHER" id="PTHR43639">
    <property type="entry name" value="OXIDOREDUCTASE, SHORT-CHAIN DEHYDROGENASE/REDUCTASE FAMILY (AFU_ORTHOLOGUE AFUA_5G02870)"/>
    <property type="match status" value="1"/>
</dbReference>
<sequence length="256" mass="27099">MKHMMKVAVVTGASSGIGRSAAVEIARRGSGVVLTYSSNEQGAKETVREIERLGGTAVALPLDIADTGGFPAFRDAVAGVLRETFGRDSFDQLVNNAGFAGMALIEDTTEQAFDRLTEGLFKGPFFLTQTLLPLLADGAAIVNVTSNSALPHVTEPGYSVYASLKGALMVLTRYMAKEFGARGIRVNSVAPGATRTRFADDAFARHPEIVPELARQFALGRIGEPHDIGTAVAALVSEEGRWITGQNIEVSGGHHL</sequence>
<keyword evidence="2" id="KW-0560">Oxidoreductase</keyword>
<dbReference type="EMBL" id="BAAAXF010000081">
    <property type="protein sequence ID" value="GAA3504153.1"/>
    <property type="molecule type" value="Genomic_DNA"/>
</dbReference>
<dbReference type="Pfam" id="PF13561">
    <property type="entry name" value="adh_short_C2"/>
    <property type="match status" value="1"/>
</dbReference>
<organism evidence="3 4">
    <name type="scientific">Streptomyces prasinosporus</name>
    <dbReference type="NCBI Taxonomy" id="68256"/>
    <lineage>
        <taxon>Bacteria</taxon>
        <taxon>Bacillati</taxon>
        <taxon>Actinomycetota</taxon>
        <taxon>Actinomycetes</taxon>
        <taxon>Kitasatosporales</taxon>
        <taxon>Streptomycetaceae</taxon>
        <taxon>Streptomyces</taxon>
        <taxon>Streptomyces albogriseolus group</taxon>
    </lineage>
</organism>
<dbReference type="InterPro" id="IPR036291">
    <property type="entry name" value="NAD(P)-bd_dom_sf"/>
</dbReference>
<keyword evidence="4" id="KW-1185">Reference proteome</keyword>
<gene>
    <name evidence="3" type="ORF">GCM10019016_112660</name>
</gene>
<evidence type="ECO:0000256" key="2">
    <source>
        <dbReference type="ARBA" id="ARBA00023002"/>
    </source>
</evidence>
<dbReference type="PANTHER" id="PTHR43639:SF1">
    <property type="entry name" value="SHORT-CHAIN DEHYDROGENASE_REDUCTASE FAMILY PROTEIN"/>
    <property type="match status" value="1"/>
</dbReference>
<comment type="similarity">
    <text evidence="1">Belongs to the short-chain dehydrogenases/reductases (SDR) family.</text>
</comment>
<evidence type="ECO:0000313" key="4">
    <source>
        <dbReference type="Proteomes" id="UP001501455"/>
    </source>
</evidence>
<reference evidence="4" key="1">
    <citation type="journal article" date="2019" name="Int. J. Syst. Evol. Microbiol.">
        <title>The Global Catalogue of Microorganisms (GCM) 10K type strain sequencing project: providing services to taxonomists for standard genome sequencing and annotation.</title>
        <authorList>
            <consortium name="The Broad Institute Genomics Platform"/>
            <consortium name="The Broad Institute Genome Sequencing Center for Infectious Disease"/>
            <person name="Wu L."/>
            <person name="Ma J."/>
        </authorList>
    </citation>
    <scope>NUCLEOTIDE SEQUENCE [LARGE SCALE GENOMIC DNA]</scope>
    <source>
        <strain evidence="4">JCM 4816</strain>
    </source>
</reference>
<dbReference type="PRINTS" id="PR00081">
    <property type="entry name" value="GDHRDH"/>
</dbReference>
<evidence type="ECO:0000256" key="1">
    <source>
        <dbReference type="ARBA" id="ARBA00006484"/>
    </source>
</evidence>
<dbReference type="Gene3D" id="3.40.50.720">
    <property type="entry name" value="NAD(P)-binding Rossmann-like Domain"/>
    <property type="match status" value="1"/>
</dbReference>
<dbReference type="InterPro" id="IPR002347">
    <property type="entry name" value="SDR_fam"/>
</dbReference>
<comment type="caution">
    <text evidence="3">The sequence shown here is derived from an EMBL/GenBank/DDBJ whole genome shotgun (WGS) entry which is preliminary data.</text>
</comment>
<dbReference type="PRINTS" id="PR00080">
    <property type="entry name" value="SDRFAMILY"/>
</dbReference>
<name>A0ABP6U8V4_9ACTN</name>
<dbReference type="Proteomes" id="UP001501455">
    <property type="component" value="Unassembled WGS sequence"/>
</dbReference>
<proteinExistence type="inferred from homology"/>
<accession>A0ABP6U8V4</accession>